<comment type="caution">
    <text evidence="5">The sequence shown here is derived from an EMBL/GenBank/DDBJ whole genome shotgun (WGS) entry which is preliminary data.</text>
</comment>
<reference evidence="5" key="1">
    <citation type="submission" date="2021-03" db="EMBL/GenBank/DDBJ databases">
        <authorList>
            <person name="Bekaert M."/>
        </authorList>
    </citation>
    <scope>NUCLEOTIDE SEQUENCE</scope>
</reference>
<evidence type="ECO:0000313" key="5">
    <source>
        <dbReference type="EMBL" id="CAG2244802.1"/>
    </source>
</evidence>
<evidence type="ECO:0000256" key="1">
    <source>
        <dbReference type="ARBA" id="ARBA00023125"/>
    </source>
</evidence>
<dbReference type="PANTHER" id="PTHR33050:SF8">
    <property type="entry name" value="REVERSE TRANSCRIPTASE DOMAIN-CONTAINING PROTEIN"/>
    <property type="match status" value="1"/>
</dbReference>
<feature type="domain" description="Reverse transcriptase" evidence="3">
    <location>
        <begin position="420"/>
        <end position="612"/>
    </location>
</feature>
<gene>
    <name evidence="5" type="ORF">MEDL_56853</name>
</gene>
<dbReference type="OrthoDB" id="10060908at2759"/>
<dbReference type="SUPFAM" id="SSF56349">
    <property type="entry name" value="DNA breaking-rejoining enzymes"/>
    <property type="match status" value="1"/>
</dbReference>
<proteinExistence type="predicted"/>
<evidence type="ECO:0000259" key="3">
    <source>
        <dbReference type="PROSITE" id="PS50878"/>
    </source>
</evidence>
<dbReference type="PROSITE" id="PS50878">
    <property type="entry name" value="RT_POL"/>
    <property type="match status" value="1"/>
</dbReference>
<dbReference type="GO" id="GO:0015074">
    <property type="term" value="P:DNA integration"/>
    <property type="evidence" value="ECO:0007669"/>
    <property type="project" value="InterPro"/>
</dbReference>
<name>A0A8S3UR00_MYTED</name>
<dbReference type="GO" id="GO:0006310">
    <property type="term" value="P:DNA recombination"/>
    <property type="evidence" value="ECO:0007669"/>
    <property type="project" value="UniProtKB-KW"/>
</dbReference>
<evidence type="ECO:0000313" key="6">
    <source>
        <dbReference type="Proteomes" id="UP000683360"/>
    </source>
</evidence>
<organism evidence="5 6">
    <name type="scientific">Mytilus edulis</name>
    <name type="common">Blue mussel</name>
    <dbReference type="NCBI Taxonomy" id="6550"/>
    <lineage>
        <taxon>Eukaryota</taxon>
        <taxon>Metazoa</taxon>
        <taxon>Spiralia</taxon>
        <taxon>Lophotrochozoa</taxon>
        <taxon>Mollusca</taxon>
        <taxon>Bivalvia</taxon>
        <taxon>Autobranchia</taxon>
        <taxon>Pteriomorphia</taxon>
        <taxon>Mytilida</taxon>
        <taxon>Mytiloidea</taxon>
        <taxon>Mytilidae</taxon>
        <taxon>Mytilinae</taxon>
        <taxon>Mytilus</taxon>
    </lineage>
</organism>
<dbReference type="InterPro" id="IPR002104">
    <property type="entry name" value="Integrase_catalytic"/>
</dbReference>
<dbReference type="InterPro" id="IPR011010">
    <property type="entry name" value="DNA_brk_join_enz"/>
</dbReference>
<feature type="domain" description="Tyr recombinase" evidence="4">
    <location>
        <begin position="838"/>
        <end position="1044"/>
    </location>
</feature>
<dbReference type="PROSITE" id="PS51898">
    <property type="entry name" value="TYR_RECOMBINASE"/>
    <property type="match status" value="1"/>
</dbReference>
<dbReference type="InterPro" id="IPR043502">
    <property type="entry name" value="DNA/RNA_pol_sf"/>
</dbReference>
<dbReference type="InterPro" id="IPR010998">
    <property type="entry name" value="Integrase_recombinase_N"/>
</dbReference>
<dbReference type="PANTHER" id="PTHR33050">
    <property type="entry name" value="REVERSE TRANSCRIPTASE DOMAIN-CONTAINING PROTEIN"/>
    <property type="match status" value="1"/>
</dbReference>
<dbReference type="InterPro" id="IPR043128">
    <property type="entry name" value="Rev_trsase/Diguanyl_cyclase"/>
</dbReference>
<protein>
    <recommendedName>
        <fullName evidence="7">Reverse transcriptase domain-containing protein</fullName>
    </recommendedName>
</protein>
<dbReference type="Gene3D" id="3.30.70.270">
    <property type="match status" value="1"/>
</dbReference>
<dbReference type="SUPFAM" id="SSF47823">
    <property type="entry name" value="lambda integrase-like, N-terminal domain"/>
    <property type="match status" value="1"/>
</dbReference>
<accession>A0A8S3UR00</accession>
<dbReference type="AlphaFoldDB" id="A0A8S3UR00"/>
<keyword evidence="1" id="KW-0238">DNA-binding</keyword>
<dbReference type="InterPro" id="IPR013762">
    <property type="entry name" value="Integrase-like_cat_sf"/>
</dbReference>
<dbReference type="InterPro" id="IPR052055">
    <property type="entry name" value="Hepadnavirus_pol/RT"/>
</dbReference>
<evidence type="ECO:0008006" key="7">
    <source>
        <dbReference type="Google" id="ProtNLM"/>
    </source>
</evidence>
<dbReference type="Proteomes" id="UP000683360">
    <property type="component" value="Unassembled WGS sequence"/>
</dbReference>
<dbReference type="Gene3D" id="3.10.10.10">
    <property type="entry name" value="HIV Type 1 Reverse Transcriptase, subunit A, domain 1"/>
    <property type="match status" value="1"/>
</dbReference>
<keyword evidence="6" id="KW-1185">Reference proteome</keyword>
<dbReference type="SUPFAM" id="SSF56672">
    <property type="entry name" value="DNA/RNA polymerases"/>
    <property type="match status" value="1"/>
</dbReference>
<sequence>MTLEGSSSKTMTDVERVLTWADAKKLSEATANAVISLGFDSMEALALLEGEDLQKTKIPIGQQKLLLKSIRQSFKAETENAPKSSNGGLPACPTTEDACAPEVTDIQDGGNNNKNNPTSGLTDTCVGNVLNQLQQQQSASGVINQGSACFNNIQSWQDPQIFIKSLGNNKTNSNYLDIVDFVMLSGVNIGDNDERIVSESGSGQLILKSGPSKPKLESLNVSQWSMANLAILYKLLEEGHLVQNNILDYLSYATRTYQLFLSHDVTSVFFYDREYRRLQNLHKFRWGTDVPHIQTVFLKSKGSNSNKFSKPPVSTSKGFKPFSSHTAGGKEICKKFNSRLGCSLSGCKFEHVCNVPGCGQRHSGSGHQSSFPKNEFGFDIVTSAANELPSGIVGKNHPSASPNNPLYEKAHLQILNEIERGNYVFAEKTPRIISPLAVIPKPDGGVRIIHDCSRPEGSAVNSFVGEIEKQRFQTLDEASKLVTPNCYMAKVDLKTAYRSVNLSSQSQEVTGLKWTFPDGTDYTFYDTKLPFGSKLAPHIFHRLSQAVRRMMSRRGFTIIAYLDDFFICETTKQRCIQALNILLALLRKLGFMINWSKVVDPTTKLTFLGIEIDSTAMELRLPGEKLSLLKHELAEFSKRKRASKKQLQSIAGKLNWASAVVHGGRVFLRRIIDAITPLKHDWHKAILHGEIRHDIEWWKKFLETFNGKSLILGKIPLSSVYTDACIPSAGKVQELDSLVLFFQSRMFADSTKKTYMLYFRSYESFCRGLLIPMVPISKDNLARYIVFLTQRLCYNSVVNYLNIVRLLHEEAELPYPIDTHFVKGVLKGVKRVLGAEKRPKLPITPKILSGIFTTIDLNESLDITFWAACLVAFFSFFRKSNLFTPSLQEFNPDRHLNRASVKFSKEGATLTLRKTKTIQNRERALEVPLPIIPGSPFCPCQALKLSFDICPSSHNLVSAFMFSSKSKLMPLTYNGFLARLKQSLKSLGYDSSKYSGHSFRRGGATFALECGVPSEIIQTQGDWKSDAYKNYLDPSFTHRQTVMNVFAKALPKMV</sequence>
<dbReference type="Pfam" id="PF00078">
    <property type="entry name" value="RVT_1"/>
    <property type="match status" value="1"/>
</dbReference>
<dbReference type="EMBL" id="CAJPWZ010002748">
    <property type="protein sequence ID" value="CAG2244802.1"/>
    <property type="molecule type" value="Genomic_DNA"/>
</dbReference>
<evidence type="ECO:0000259" key="4">
    <source>
        <dbReference type="PROSITE" id="PS51898"/>
    </source>
</evidence>
<dbReference type="Gene3D" id="1.10.443.10">
    <property type="entry name" value="Intergrase catalytic core"/>
    <property type="match status" value="1"/>
</dbReference>
<keyword evidence="2" id="KW-0233">DNA recombination</keyword>
<dbReference type="Gene3D" id="1.10.150.130">
    <property type="match status" value="1"/>
</dbReference>
<dbReference type="InterPro" id="IPR000477">
    <property type="entry name" value="RT_dom"/>
</dbReference>
<dbReference type="GO" id="GO:0003677">
    <property type="term" value="F:DNA binding"/>
    <property type="evidence" value="ECO:0007669"/>
    <property type="project" value="UniProtKB-KW"/>
</dbReference>
<evidence type="ECO:0000256" key="2">
    <source>
        <dbReference type="ARBA" id="ARBA00023172"/>
    </source>
</evidence>